<protein>
    <submittedName>
        <fullName evidence="2">Kinesin-7, putative</fullName>
    </submittedName>
</protein>
<dbReference type="EMBL" id="FLRE01000176">
    <property type="protein sequence ID" value="SBT45047.1"/>
    <property type="molecule type" value="Genomic_DNA"/>
</dbReference>
<dbReference type="AlphaFoldDB" id="A0A1A8ZMD3"/>
<reference evidence="2" key="2">
    <citation type="submission" date="2016-05" db="EMBL/GenBank/DDBJ databases">
        <authorList>
            <person name="Lavstsen T."/>
            <person name="Jespersen J.S."/>
        </authorList>
    </citation>
    <scope>NUCLEOTIDE SEQUENCE [LARGE SCALE GENOMIC DNA]</scope>
</reference>
<evidence type="ECO:0000313" key="3">
    <source>
        <dbReference type="Proteomes" id="UP000078550"/>
    </source>
</evidence>
<evidence type="ECO:0000313" key="4">
    <source>
        <dbReference type="Proteomes" id="UP000078555"/>
    </source>
</evidence>
<name>A0A1A8ZMD3_PLAOA</name>
<proteinExistence type="predicted"/>
<dbReference type="EMBL" id="FLRD01000134">
    <property type="protein sequence ID" value="SBT44519.1"/>
    <property type="molecule type" value="Genomic_DNA"/>
</dbReference>
<keyword evidence="4" id="KW-1185">Reference proteome</keyword>
<reference evidence="3 4" key="1">
    <citation type="submission" date="2016-05" db="EMBL/GenBank/DDBJ databases">
        <authorList>
            <person name="Naeem Raeece"/>
        </authorList>
    </citation>
    <scope>NUCLEOTIDE SEQUENCE [LARGE SCALE GENOMIC DNA]</scope>
</reference>
<accession>A0A1A8ZMD3</accession>
<sequence>MNETDMQLVVEPLSLSEMINARVPKKGNKVEFKKNVEKSEGQKAVIQRYYAFDRCFDDFGNLQNCCPKWIPKIFHKTSCIHLIFSFSTCC</sequence>
<gene>
    <name evidence="1" type="ORF">POVWA1_050100</name>
    <name evidence="2" type="ORF">POVWA2_049120</name>
</gene>
<dbReference type="Proteomes" id="UP000078550">
    <property type="component" value="Unassembled WGS sequence"/>
</dbReference>
<evidence type="ECO:0000313" key="2">
    <source>
        <dbReference type="EMBL" id="SBT45047.1"/>
    </source>
</evidence>
<evidence type="ECO:0000313" key="1">
    <source>
        <dbReference type="EMBL" id="SBT44519.1"/>
    </source>
</evidence>
<dbReference type="Proteomes" id="UP000078555">
    <property type="component" value="Unassembled WGS sequence"/>
</dbReference>
<organism evidence="2 3">
    <name type="scientific">Plasmodium ovale wallikeri</name>
    <dbReference type="NCBI Taxonomy" id="864142"/>
    <lineage>
        <taxon>Eukaryota</taxon>
        <taxon>Sar</taxon>
        <taxon>Alveolata</taxon>
        <taxon>Apicomplexa</taxon>
        <taxon>Aconoidasida</taxon>
        <taxon>Haemosporida</taxon>
        <taxon>Plasmodiidae</taxon>
        <taxon>Plasmodium</taxon>
        <taxon>Plasmodium (Plasmodium)</taxon>
    </lineage>
</organism>